<evidence type="ECO:0000313" key="3">
    <source>
        <dbReference type="EMBL" id="PQQ67357.1"/>
    </source>
</evidence>
<sequence>MIKGGQSIRRLDMLKAREILRLKHEVGLSLREIGQACNCGKTTVSEILKRAEKANITWPIQLSDKQLMSMLYPPTNNRKIVPEPDMEYVFYEMKKKNVTLMLLWEEYKEKHPDGIMYTQFCERYRNFKKLNKISLHKHHKAGEEMEVDWAGDTLSYVDINTGKSKPAYIFVSVLPASHYPFVHAYGDTKIESWIDAHVRAYEYYGGVPKITIPDNTKTAVIKPDRIDPLINRSYKEMALHYRTTIVSARVGKPKDKASDENMVGNVSRRIIAPLRNRQFFSIHEINQAISEELEKFINRPFQKMEGNRKTAFKKIDKPCLQPLPATKYEYCDWVETRVAFNYHVEYKGFFYSVHYSYANHKCWIRASSKTIEVYIGNERIAVHTRNYDKSNRYKTLEEHMPEEHKAVYAWSSERFLSWAEKNGPYTRELIKKILESSDYPVQCYRTCMGIMRLAKSCSVEIIETASKEAIDKNVFSFKYFNIILKQVVKNSTKKQNDTIIRHENVRGSSAYSGGGIYAN</sequence>
<protein>
    <recommendedName>
        <fullName evidence="5">Transposase</fullName>
    </recommendedName>
</protein>
<dbReference type="PANTHER" id="PTHR35004">
    <property type="entry name" value="TRANSPOSASE RV3428C-RELATED"/>
    <property type="match status" value="1"/>
</dbReference>
<dbReference type="PROSITE" id="PS50994">
    <property type="entry name" value="INTEGRASE"/>
    <property type="match status" value="1"/>
</dbReference>
<dbReference type="Pfam" id="PF22483">
    <property type="entry name" value="Mu-transpos_C_2"/>
    <property type="match status" value="1"/>
</dbReference>
<feature type="domain" description="Integrase catalytic" evidence="2">
    <location>
        <begin position="139"/>
        <end position="317"/>
    </location>
</feature>
<dbReference type="EMBL" id="NEMB01000003">
    <property type="protein sequence ID" value="PQQ67357.1"/>
    <property type="molecule type" value="Genomic_DNA"/>
</dbReference>
<dbReference type="InterPro" id="IPR017895">
    <property type="entry name" value="HTH_IS408/IS1162_type"/>
</dbReference>
<dbReference type="InterPro" id="IPR001584">
    <property type="entry name" value="Integrase_cat-core"/>
</dbReference>
<dbReference type="InterPro" id="IPR013324">
    <property type="entry name" value="RNA_pol_sigma_r3/r4-like"/>
</dbReference>
<dbReference type="Pfam" id="PF00665">
    <property type="entry name" value="rve"/>
    <property type="match status" value="1"/>
</dbReference>
<gene>
    <name evidence="3" type="ORF">B9R14_11745</name>
</gene>
<evidence type="ECO:0000259" key="1">
    <source>
        <dbReference type="PROSITE" id="PS50532"/>
    </source>
</evidence>
<feature type="domain" description="HTH IS408-type" evidence="1">
    <location>
        <begin position="16"/>
        <end position="93"/>
    </location>
</feature>
<evidence type="ECO:0008006" key="5">
    <source>
        <dbReference type="Google" id="ProtNLM"/>
    </source>
</evidence>
<dbReference type="GO" id="GO:0015074">
    <property type="term" value="P:DNA integration"/>
    <property type="evidence" value="ECO:0007669"/>
    <property type="project" value="InterPro"/>
</dbReference>
<proteinExistence type="predicted"/>
<dbReference type="SUPFAM" id="SSF88659">
    <property type="entry name" value="Sigma3 and sigma4 domains of RNA polymerase sigma factors"/>
    <property type="match status" value="1"/>
</dbReference>
<dbReference type="NCBIfam" id="NF033546">
    <property type="entry name" value="transpos_IS21"/>
    <property type="match status" value="1"/>
</dbReference>
<dbReference type="AlphaFoldDB" id="A0A2S8RC27"/>
<dbReference type="Gene3D" id="1.10.10.10">
    <property type="entry name" value="Winged helix-like DNA-binding domain superfamily/Winged helix DNA-binding domain"/>
    <property type="match status" value="1"/>
</dbReference>
<evidence type="ECO:0000313" key="4">
    <source>
        <dbReference type="Proteomes" id="UP000239720"/>
    </source>
</evidence>
<name>A0A2S8RC27_9FIRM</name>
<reference evidence="3 4" key="1">
    <citation type="journal article" date="2018" name="Syst. Appl. Microbiol.">
        <title>Characterization and high-quality draft genome sequence of Herbivorax saccincola A7, an anaerobic, alkaliphilic, thermophilic, cellulolytic, and xylanolytic bacterium.</title>
        <authorList>
            <person name="Aikawa S."/>
            <person name="Baramee S."/>
            <person name="Sermsathanaswadi J."/>
            <person name="Thianheng P."/>
            <person name="Tachaapaikoon C."/>
            <person name="Shikata A."/>
            <person name="Waeonukul R."/>
            <person name="Pason P."/>
            <person name="Ratanakhanokchai K."/>
            <person name="Kosugi A."/>
        </authorList>
    </citation>
    <scope>NUCLEOTIDE SEQUENCE [LARGE SCALE GENOMIC DNA]</scope>
    <source>
        <strain evidence="3 4">A7</strain>
    </source>
</reference>
<evidence type="ECO:0000259" key="2">
    <source>
        <dbReference type="PROSITE" id="PS50994"/>
    </source>
</evidence>
<organism evidence="3 4">
    <name type="scientific">Acetivibrio saccincola</name>
    <dbReference type="NCBI Taxonomy" id="1677857"/>
    <lineage>
        <taxon>Bacteria</taxon>
        <taxon>Bacillati</taxon>
        <taxon>Bacillota</taxon>
        <taxon>Clostridia</taxon>
        <taxon>Eubacteriales</taxon>
        <taxon>Oscillospiraceae</taxon>
        <taxon>Acetivibrio</taxon>
    </lineage>
</organism>
<dbReference type="PROSITE" id="PS50532">
    <property type="entry name" value="HTH_IS408"/>
    <property type="match status" value="1"/>
</dbReference>
<dbReference type="PANTHER" id="PTHR35004:SF8">
    <property type="entry name" value="TRANSPOSASE RV3428C-RELATED"/>
    <property type="match status" value="1"/>
</dbReference>
<dbReference type="InterPro" id="IPR054353">
    <property type="entry name" value="IstA-like_C"/>
</dbReference>
<accession>A0A2S8RC27</accession>
<dbReference type="Proteomes" id="UP000239720">
    <property type="component" value="Unassembled WGS sequence"/>
</dbReference>
<comment type="caution">
    <text evidence="3">The sequence shown here is derived from an EMBL/GenBank/DDBJ whole genome shotgun (WGS) entry which is preliminary data.</text>
</comment>
<dbReference type="InterPro" id="IPR036388">
    <property type="entry name" value="WH-like_DNA-bd_sf"/>
</dbReference>